<dbReference type="PANTHER" id="PTHR43381">
    <property type="entry name" value="TRANSLATION INITIATION FACTOR IF-2-RELATED"/>
    <property type="match status" value="1"/>
</dbReference>
<keyword evidence="4 8" id="KW-0547">Nucleotide-binding</keyword>
<evidence type="ECO:0000256" key="5">
    <source>
        <dbReference type="ARBA" id="ARBA00022917"/>
    </source>
</evidence>
<dbReference type="InterPro" id="IPR015760">
    <property type="entry name" value="TIF_IF2"/>
</dbReference>
<dbReference type="Gene3D" id="2.40.30.10">
    <property type="entry name" value="Translation factors"/>
    <property type="match status" value="2"/>
</dbReference>
<dbReference type="InterPro" id="IPR000795">
    <property type="entry name" value="T_Tr_GTP-bd_dom"/>
</dbReference>
<feature type="compositionally biased region" description="Basic and acidic residues" evidence="10">
    <location>
        <begin position="69"/>
        <end position="84"/>
    </location>
</feature>
<sequence length="895" mass="99630">MSKTRIHELAKELNVQSKELIESASKLGIEVKNHMSTLEDTEVTKLKSRYTKNNTASTNASPEKKHNKIIYDRTKEVKAEERGRSRAYSAGGQKKDYRKPENQRPDMKPSVQKKNDVRSNDNRKPYDSNKPQGERKPYDKNRPQGERKPYDPNRPQGERKPYDPNRPQGDRKPYDKNKPQGDRKPYDRSKPQGGFNKDKDSGSKPPYKRRDQSGSKKPEKSIDEIIASEIQEKTPSKKKHVKKDKIVMTFDTDKLEKKSKKAKKLLKEELALKEREGKKDFDFGKKTKQKSGKYKEKSEKEKTEKIEEKLTRETIYVPAEMTIGEFADVIHKPSNEIIMKLMGLGIMATLNQDIDFDTAALVALEYDITLAQEEVVEENHVEAFELDFEDEPKDLKKRAPVVTVMGHVDHGKTSLLDAIRNTGVADGEAGGITQHIGASEIMHRNEKIVFLDTPGHEAFTSLRARGAKITDIAILVVAADDGVMPQTIEAIDHSKAAGVPIIVAINKIDKPDANPDRVKQELSDRGVLIEEWGGDVIAVPVSAKTGEGLETLLEMVLLVSEMLELKANPDRLGIGTVIEAKVVKGRGTVCTIILEKGTMSVGEPIVAGVTHGKVKAMYNDKGKRVKTIGPSTSVEIDGLNDIPQAGEKIYVTPDEKIARYIADKQAEDYRMKTLNKNTSVTLEELFSKIQEGVIKDLNIIVKADVHGSVEAIKQSLLKLTNDEVRVNIIHANVGAISESDVTLASASNAIIIGFNVRPSTNVTSVAEQEGVDIRTYRIIYDAINDVETAMKGMLDPEFKEVVLGRIQVRATFKIPGGVIAGGYVTSGKVARNANVRVIRDGIVIHDGKISSLKRFKDDAKEVAQGYECGIGIDRFNDIKENDEIEAYINEEVKRV</sequence>
<dbReference type="InterPro" id="IPR036925">
    <property type="entry name" value="TIF_IF2_dom3_sf"/>
</dbReference>
<dbReference type="EMBL" id="JAFBDT010000001">
    <property type="protein sequence ID" value="MBM7560629.1"/>
    <property type="molecule type" value="Genomic_DNA"/>
</dbReference>
<dbReference type="SUPFAM" id="SSF50447">
    <property type="entry name" value="Translation proteins"/>
    <property type="match status" value="2"/>
</dbReference>
<feature type="region of interest" description="Disordered" evidence="10">
    <location>
        <begin position="32"/>
        <end position="242"/>
    </location>
</feature>
<feature type="domain" description="Tr-type G" evidence="11">
    <location>
        <begin position="397"/>
        <end position="566"/>
    </location>
</feature>
<dbReference type="InterPro" id="IPR000178">
    <property type="entry name" value="TF_IF2_bacterial-like"/>
</dbReference>
<proteinExistence type="inferred from homology"/>
<dbReference type="InterPro" id="IPR005225">
    <property type="entry name" value="Small_GTP-bd"/>
</dbReference>
<gene>
    <name evidence="8" type="primary">infB</name>
    <name evidence="12" type="ORF">JOC49_000138</name>
</gene>
<dbReference type="PROSITE" id="PS51722">
    <property type="entry name" value="G_TR_2"/>
    <property type="match status" value="1"/>
</dbReference>
<evidence type="ECO:0000256" key="9">
    <source>
        <dbReference type="RuleBase" id="RU000644"/>
    </source>
</evidence>
<reference evidence="12 13" key="1">
    <citation type="submission" date="2021-01" db="EMBL/GenBank/DDBJ databases">
        <title>Genomic Encyclopedia of Type Strains, Phase IV (KMG-IV): sequencing the most valuable type-strain genomes for metagenomic binning, comparative biology and taxonomic classification.</title>
        <authorList>
            <person name="Goeker M."/>
        </authorList>
    </citation>
    <scope>NUCLEOTIDE SEQUENCE [LARGE SCALE GENOMIC DNA]</scope>
    <source>
        <strain evidence="12 13">DSM 24436</strain>
    </source>
</reference>
<dbReference type="Pfam" id="PF00009">
    <property type="entry name" value="GTP_EFTU"/>
    <property type="match status" value="1"/>
</dbReference>
<organism evidence="12 13">
    <name type="scientific">Fusibacter tunisiensis</name>
    <dbReference type="NCBI Taxonomy" id="1008308"/>
    <lineage>
        <taxon>Bacteria</taxon>
        <taxon>Bacillati</taxon>
        <taxon>Bacillota</taxon>
        <taxon>Clostridia</taxon>
        <taxon>Eubacteriales</taxon>
        <taxon>Eubacteriales Family XII. Incertae Sedis</taxon>
        <taxon>Fusibacter</taxon>
    </lineage>
</organism>
<comment type="function">
    <text evidence="7 8 9">One of the essential components for the initiation of protein synthesis. Protects formylmethionyl-tRNA from spontaneous hydrolysis and promotes its binding to the 30S ribosomal subunits. Also involved in the hydrolysis of GTP during the formation of the 70S ribosomal complex.</text>
</comment>
<feature type="compositionally biased region" description="Polar residues" evidence="10">
    <location>
        <begin position="51"/>
        <end position="61"/>
    </location>
</feature>
<protein>
    <recommendedName>
        <fullName evidence="2 8">Translation initiation factor IF-2</fullName>
    </recommendedName>
</protein>
<dbReference type="Pfam" id="PF04760">
    <property type="entry name" value="IF2_N"/>
    <property type="match status" value="2"/>
</dbReference>
<dbReference type="Pfam" id="PF22042">
    <property type="entry name" value="EF-G_D2"/>
    <property type="match status" value="1"/>
</dbReference>
<dbReference type="RefSeq" id="WP_204661176.1">
    <property type="nucleotide sequence ID" value="NZ_JAFBDT010000001.1"/>
</dbReference>
<dbReference type="NCBIfam" id="TIGR00487">
    <property type="entry name" value="IF-2"/>
    <property type="match status" value="1"/>
</dbReference>
<comment type="caution">
    <text evidence="12">The sequence shown here is derived from an EMBL/GenBank/DDBJ whole genome shotgun (WGS) entry which is preliminary data.</text>
</comment>
<dbReference type="CDD" id="cd03702">
    <property type="entry name" value="IF2_mtIF2_II"/>
    <property type="match status" value="1"/>
</dbReference>
<dbReference type="SUPFAM" id="SSF52156">
    <property type="entry name" value="Initiation factor IF2/eIF5b, domain 3"/>
    <property type="match status" value="1"/>
</dbReference>
<dbReference type="InterPro" id="IPR006847">
    <property type="entry name" value="IF2_N"/>
</dbReference>
<dbReference type="GO" id="GO:0003743">
    <property type="term" value="F:translation initiation factor activity"/>
    <property type="evidence" value="ECO:0007669"/>
    <property type="project" value="UniProtKB-KW"/>
</dbReference>
<dbReference type="HAMAP" id="MF_00100_B">
    <property type="entry name" value="IF_2_B"/>
    <property type="match status" value="1"/>
</dbReference>
<dbReference type="Gene3D" id="3.40.50.10050">
    <property type="entry name" value="Translation initiation factor IF- 2, domain 3"/>
    <property type="match status" value="1"/>
</dbReference>
<keyword evidence="8" id="KW-0963">Cytoplasm</keyword>
<dbReference type="Gene3D" id="3.40.50.300">
    <property type="entry name" value="P-loop containing nucleotide triphosphate hydrolases"/>
    <property type="match status" value="1"/>
</dbReference>
<dbReference type="NCBIfam" id="TIGR00231">
    <property type="entry name" value="small_GTP"/>
    <property type="match status" value="1"/>
</dbReference>
<dbReference type="Pfam" id="PF11987">
    <property type="entry name" value="IF-2"/>
    <property type="match status" value="1"/>
</dbReference>
<evidence type="ECO:0000313" key="12">
    <source>
        <dbReference type="EMBL" id="MBM7560629.1"/>
    </source>
</evidence>
<keyword evidence="5 8" id="KW-0648">Protein biosynthesis</keyword>
<name>A0ABS2MMM0_9FIRM</name>
<evidence type="ECO:0000256" key="7">
    <source>
        <dbReference type="ARBA" id="ARBA00025162"/>
    </source>
</evidence>
<evidence type="ECO:0000259" key="11">
    <source>
        <dbReference type="PROSITE" id="PS51722"/>
    </source>
</evidence>
<comment type="similarity">
    <text evidence="1 8 9">Belongs to the TRAFAC class translation factor GTPase superfamily. Classic translation factor GTPase family. IF-2 subfamily.</text>
</comment>
<dbReference type="InterPro" id="IPR044145">
    <property type="entry name" value="IF2_II"/>
</dbReference>
<feature type="region of interest" description="G-domain" evidence="8">
    <location>
        <begin position="400"/>
        <end position="548"/>
    </location>
</feature>
<dbReference type="InterPro" id="IPR023115">
    <property type="entry name" value="TIF_IF2_dom3"/>
</dbReference>
<dbReference type="PROSITE" id="PS01176">
    <property type="entry name" value="IF2"/>
    <property type="match status" value="1"/>
</dbReference>
<feature type="binding site" evidence="8">
    <location>
        <begin position="406"/>
        <end position="413"/>
    </location>
    <ligand>
        <name>GTP</name>
        <dbReference type="ChEBI" id="CHEBI:37565"/>
    </ligand>
</feature>
<keyword evidence="3 8" id="KW-0396">Initiation factor</keyword>
<keyword evidence="6 8" id="KW-0342">GTP-binding</keyword>
<feature type="binding site" evidence="8">
    <location>
        <begin position="506"/>
        <end position="509"/>
    </location>
    <ligand>
        <name>GTP</name>
        <dbReference type="ChEBI" id="CHEBI:37565"/>
    </ligand>
</feature>
<evidence type="ECO:0000313" key="13">
    <source>
        <dbReference type="Proteomes" id="UP000767854"/>
    </source>
</evidence>
<dbReference type="InterPro" id="IPR009000">
    <property type="entry name" value="Transl_B-barrel_sf"/>
</dbReference>
<dbReference type="SUPFAM" id="SSF52540">
    <property type="entry name" value="P-loop containing nucleoside triphosphate hydrolases"/>
    <property type="match status" value="1"/>
</dbReference>
<accession>A0ABS2MMM0</accession>
<dbReference type="Gene3D" id="1.10.10.2480">
    <property type="match status" value="1"/>
</dbReference>
<dbReference type="Proteomes" id="UP000767854">
    <property type="component" value="Unassembled WGS sequence"/>
</dbReference>
<keyword evidence="13" id="KW-1185">Reference proteome</keyword>
<evidence type="ECO:0000256" key="4">
    <source>
        <dbReference type="ARBA" id="ARBA00022741"/>
    </source>
</evidence>
<dbReference type="PANTHER" id="PTHR43381:SF5">
    <property type="entry name" value="TR-TYPE G DOMAIN-CONTAINING PROTEIN"/>
    <property type="match status" value="1"/>
</dbReference>
<evidence type="ECO:0000256" key="3">
    <source>
        <dbReference type="ARBA" id="ARBA00022540"/>
    </source>
</evidence>
<dbReference type="CDD" id="cd01887">
    <property type="entry name" value="IF2_eIF5B"/>
    <property type="match status" value="1"/>
</dbReference>
<evidence type="ECO:0000256" key="10">
    <source>
        <dbReference type="SAM" id="MobiDB-lite"/>
    </source>
</evidence>
<dbReference type="CDD" id="cd03692">
    <property type="entry name" value="mtIF2_IVc"/>
    <property type="match status" value="1"/>
</dbReference>
<feature type="compositionally biased region" description="Basic and acidic residues" evidence="10">
    <location>
        <begin position="93"/>
        <end position="223"/>
    </location>
</feature>
<evidence type="ECO:0000256" key="2">
    <source>
        <dbReference type="ARBA" id="ARBA00020675"/>
    </source>
</evidence>
<dbReference type="InterPro" id="IPR053905">
    <property type="entry name" value="EF-G-like_DII"/>
</dbReference>
<dbReference type="InterPro" id="IPR027417">
    <property type="entry name" value="P-loop_NTPase"/>
</dbReference>
<feature type="binding site" evidence="8">
    <location>
        <begin position="452"/>
        <end position="456"/>
    </location>
    <ligand>
        <name>GTP</name>
        <dbReference type="ChEBI" id="CHEBI:37565"/>
    </ligand>
</feature>
<comment type="subcellular location">
    <subcellularLocation>
        <location evidence="8">Cytoplasm</location>
    </subcellularLocation>
</comment>
<evidence type="ECO:0000256" key="1">
    <source>
        <dbReference type="ARBA" id="ARBA00007733"/>
    </source>
</evidence>
<evidence type="ECO:0000256" key="6">
    <source>
        <dbReference type="ARBA" id="ARBA00023134"/>
    </source>
</evidence>
<evidence type="ECO:0000256" key="8">
    <source>
        <dbReference type="HAMAP-Rule" id="MF_00100"/>
    </source>
</evidence>